<dbReference type="Proteomes" id="UP000095282">
    <property type="component" value="Unplaced"/>
</dbReference>
<dbReference type="AlphaFoldDB" id="A0A1I7U5A8"/>
<accession>A0A1I7U5A8</accession>
<name>A0A1I7U5A8_9PELO</name>
<dbReference type="GO" id="GO:0008528">
    <property type="term" value="F:G protein-coupled peptide receptor activity"/>
    <property type="evidence" value="ECO:0007669"/>
    <property type="project" value="InterPro"/>
</dbReference>
<dbReference type="WBParaSite" id="Csp11.Scaffold629.g15002.t2">
    <property type="protein sequence ID" value="Csp11.Scaffold629.g15002.t2"/>
    <property type="gene ID" value="Csp11.Scaffold629.g15002"/>
</dbReference>
<keyword evidence="1" id="KW-1133">Transmembrane helix</keyword>
<keyword evidence="1" id="KW-0472">Membrane</keyword>
<keyword evidence="2" id="KW-1185">Reference proteome</keyword>
<feature type="transmembrane region" description="Helical" evidence="1">
    <location>
        <begin position="247"/>
        <end position="267"/>
    </location>
</feature>
<feature type="transmembrane region" description="Helical" evidence="1">
    <location>
        <begin position="156"/>
        <end position="182"/>
    </location>
</feature>
<dbReference type="InterPro" id="IPR019427">
    <property type="entry name" value="7TM_GPCR_serpentine_rcpt_Srw"/>
</dbReference>
<feature type="transmembrane region" description="Helical" evidence="1">
    <location>
        <begin position="87"/>
        <end position="106"/>
    </location>
</feature>
<protein>
    <submittedName>
        <fullName evidence="3">G_PROTEIN_RECEP_F1_2 domain-containing protein</fullName>
    </submittedName>
</protein>
<feature type="transmembrane region" description="Helical" evidence="1">
    <location>
        <begin position="203"/>
        <end position="227"/>
    </location>
</feature>
<dbReference type="STRING" id="1561998.A0A1I7U5A8"/>
<dbReference type="Gene3D" id="1.20.1070.10">
    <property type="entry name" value="Rhodopsin 7-helix transmembrane proteins"/>
    <property type="match status" value="1"/>
</dbReference>
<organism evidence="2 3">
    <name type="scientific">Caenorhabditis tropicalis</name>
    <dbReference type="NCBI Taxonomy" id="1561998"/>
    <lineage>
        <taxon>Eukaryota</taxon>
        <taxon>Metazoa</taxon>
        <taxon>Ecdysozoa</taxon>
        <taxon>Nematoda</taxon>
        <taxon>Chromadorea</taxon>
        <taxon>Rhabditida</taxon>
        <taxon>Rhabditina</taxon>
        <taxon>Rhabditomorpha</taxon>
        <taxon>Rhabditoidea</taxon>
        <taxon>Rhabditidae</taxon>
        <taxon>Peloderinae</taxon>
        <taxon>Caenorhabditis</taxon>
    </lineage>
</organism>
<keyword evidence="1" id="KW-0812">Transmembrane</keyword>
<reference evidence="3" key="1">
    <citation type="submission" date="2016-11" db="UniProtKB">
        <authorList>
            <consortium name="WormBaseParasite"/>
        </authorList>
    </citation>
    <scope>IDENTIFICATION</scope>
</reference>
<sequence>MIGIAVCNVYFMSKAVYIRLNSAINRYMTCPLPDSYFVEILEHGASSLQDDVRRCEAFLGLSMSFIRALVLKFPLKFSDLTLPGFGWKLNGIIFLGSSVISTFYFLRYDLKPRNWTPDLEHKEACLQILDVNQTYITYSHSVREIFKVNDALLSRIYLFIDGLFSKIIPAVLFPIVTVILVVDIQKFTETRSRMFSEPNQSSVTTKLIIYMSISFIFSELPSGIFYLWEAYCGQDGNCRGPASSGLYLSELVSIITTFAHFPICFVMSHQYRDTVRALFRIKTSVTVEQQQMSVTN</sequence>
<dbReference type="Pfam" id="PF10324">
    <property type="entry name" value="7TM_GPCR_Srw"/>
    <property type="match status" value="1"/>
</dbReference>
<proteinExistence type="predicted"/>
<dbReference type="PANTHER" id="PTHR22751">
    <property type="entry name" value="G-PROTEIN COUPLED RECEPTOR-RELATED"/>
    <property type="match status" value="1"/>
</dbReference>
<dbReference type="eggNOG" id="ENOG502RAEN">
    <property type="taxonomic scope" value="Eukaryota"/>
</dbReference>
<evidence type="ECO:0000256" key="1">
    <source>
        <dbReference type="SAM" id="Phobius"/>
    </source>
</evidence>
<evidence type="ECO:0000313" key="2">
    <source>
        <dbReference type="Proteomes" id="UP000095282"/>
    </source>
</evidence>
<evidence type="ECO:0000313" key="3">
    <source>
        <dbReference type="WBParaSite" id="Csp11.Scaffold629.g15002.t2"/>
    </source>
</evidence>
<dbReference type="SUPFAM" id="SSF81321">
    <property type="entry name" value="Family A G protein-coupled receptor-like"/>
    <property type="match status" value="1"/>
</dbReference>